<feature type="compositionally biased region" description="Polar residues" evidence="10">
    <location>
        <begin position="406"/>
        <end position="415"/>
    </location>
</feature>
<evidence type="ECO:0000256" key="6">
    <source>
        <dbReference type="ARBA" id="ARBA00022833"/>
    </source>
</evidence>
<evidence type="ECO:0000256" key="2">
    <source>
        <dbReference type="ARBA" id="ARBA00004496"/>
    </source>
</evidence>
<dbReference type="HOGENOM" id="CLU_241974_0_0_1"/>
<feature type="compositionally biased region" description="Basic and acidic residues" evidence="10">
    <location>
        <begin position="871"/>
        <end position="880"/>
    </location>
</feature>
<evidence type="ECO:0000313" key="13">
    <source>
        <dbReference type="Proteomes" id="UP000054477"/>
    </source>
</evidence>
<feature type="compositionally biased region" description="Low complexity" evidence="10">
    <location>
        <begin position="1070"/>
        <end position="1090"/>
    </location>
</feature>
<feature type="compositionally biased region" description="Acidic residues" evidence="10">
    <location>
        <begin position="488"/>
        <end position="513"/>
    </location>
</feature>
<dbReference type="PANTHER" id="PTHR24207">
    <property type="entry name" value="ZYX102 PROTEIN"/>
    <property type="match status" value="1"/>
</dbReference>
<feature type="compositionally biased region" description="Low complexity" evidence="10">
    <location>
        <begin position="34"/>
        <end position="61"/>
    </location>
</feature>
<evidence type="ECO:0000256" key="1">
    <source>
        <dbReference type="ARBA" id="ARBA00004282"/>
    </source>
</evidence>
<dbReference type="GO" id="GO:0005737">
    <property type="term" value="C:cytoplasm"/>
    <property type="evidence" value="ECO:0007669"/>
    <property type="project" value="UniProtKB-SubCell"/>
</dbReference>
<accession>A0A0C9XE76</accession>
<dbReference type="Proteomes" id="UP000054477">
    <property type="component" value="Unassembled WGS sequence"/>
</dbReference>
<feature type="compositionally biased region" description="Low complexity" evidence="10">
    <location>
        <begin position="1144"/>
        <end position="1162"/>
    </location>
</feature>
<evidence type="ECO:0000256" key="8">
    <source>
        <dbReference type="ARBA" id="ARBA00023038"/>
    </source>
</evidence>
<dbReference type="PANTHER" id="PTHR24207:SF2">
    <property type="entry name" value="ZYX102 PROTEIN"/>
    <property type="match status" value="1"/>
</dbReference>
<feature type="compositionally biased region" description="Basic and acidic residues" evidence="10">
    <location>
        <begin position="1023"/>
        <end position="1047"/>
    </location>
</feature>
<keyword evidence="4 9" id="KW-0479">Metal-binding</keyword>
<feature type="compositionally biased region" description="Basic residues" evidence="10">
    <location>
        <begin position="564"/>
        <end position="578"/>
    </location>
</feature>
<keyword evidence="3" id="KW-0963">Cytoplasm</keyword>
<feature type="compositionally biased region" description="Polar residues" evidence="10">
    <location>
        <begin position="105"/>
        <end position="132"/>
    </location>
</feature>
<dbReference type="PROSITE" id="PS50023">
    <property type="entry name" value="LIM_DOMAIN_2"/>
    <property type="match status" value="2"/>
</dbReference>
<evidence type="ECO:0000256" key="7">
    <source>
        <dbReference type="ARBA" id="ARBA00022949"/>
    </source>
</evidence>
<feature type="compositionally biased region" description="Basic and acidic residues" evidence="10">
    <location>
        <begin position="579"/>
        <end position="599"/>
    </location>
</feature>
<dbReference type="CDD" id="cd08368">
    <property type="entry name" value="LIM"/>
    <property type="match status" value="3"/>
</dbReference>
<dbReference type="FunFam" id="2.10.110.10:FF:000008">
    <property type="entry name" value="Paxillin isoform 1"/>
    <property type="match status" value="1"/>
</dbReference>
<feature type="region of interest" description="Disordered" evidence="10">
    <location>
        <begin position="792"/>
        <end position="1162"/>
    </location>
</feature>
<evidence type="ECO:0000259" key="11">
    <source>
        <dbReference type="PROSITE" id="PS50023"/>
    </source>
</evidence>
<dbReference type="STRING" id="1095629.A0A0C9XE76"/>
<dbReference type="OrthoDB" id="15567at2759"/>
<dbReference type="InterPro" id="IPR001781">
    <property type="entry name" value="Znf_LIM"/>
</dbReference>
<proteinExistence type="predicted"/>
<evidence type="ECO:0000256" key="4">
    <source>
        <dbReference type="ARBA" id="ARBA00022723"/>
    </source>
</evidence>
<keyword evidence="5" id="KW-0677">Repeat</keyword>
<sequence length="1373" mass="151903">MAGYYQQPYHPQLYQPQNIYQQLGKPQPQPHLQAPPTFVTQQQQQQQQQVPQAPGYSYPQQPTYPQPSPTPTIRRVPSYVPPYNQYQLPAQPPPPSQVFAPAQPVYSSFSQPHVPQIPQSSIAVPRNGNFTQIPRPPIAPSANLAQQAQAAQAQAQAQQSQPPSRRPLPKPSPNARTPALPPSNPLPVNTPRRATTESGPAKPFPQPIATSLSSQSTTSVPSPTRSRPLPTPTVANKRATVDLGKPTNFAAIPVAQSSSSNFTSSSSTPFAPRRTPSPVKAPLPAPTNDATPTRLSRTTSFATMNATDATTKRRTSPPTFRSQPASALSSPTKENPPPMKWTSSNSAIPNSKPTISATTPASTFAEPSSPPKKFTPIWKRTIPDYPAPVFGYAAGMVSEPHPKPSQPTSQATPTKANPGATPQGKVKSAEKGKESKSQLPYLQDSPGQSQPPPQQFNHRQPAVPQPPPQQQRMSGWHSRAPATVQQEETTEDDDSDDSDEDGDGDDDDEETDVESAYQYEGSDYNSEDHSGRGGRAREPPAAVGRLRNGYIGSQREYVKEPSRKKGTAHVTKPKKKKRPAPEVERSRRALEDRLWEQEQQRSYGGYDDRDRRREPSDRDQRRYTYTEDREEVRRPAYRHERSYSERDRRLEYDDELDAPRRRSPTKSAPSRDLDWPQEKRRDGPSPQRGLRNMPQRRSGPGRRYSDEEDEEDYDEDEDNHYRRGEQRRAKDLRERGWNDDPRHGRGTGLPQPPPMVRDVGGREGDAIRRKVKKVPIRDFDDEENERNMALRFASFKVSNGDRSPNSSNGDGGNWPANLPRLPRTPGGGTPGAGSANGGGEGGYFDPRPNDASTSTAASSSGSGFRGRTVIHPRENLRNIDLDDSPPRPSSTILRSPSPATSASSAFSQRRALPQPQGQSRHDAPLSSAGEQLQRRRSLYSMPPKQQQQSEPSARERRPQSQMYGPSNVDHSYGEQSRQRHDTQPSFSVQLKPQIFGPHPARDQPQTPAPPRSVNIESPAPIGGRERMADIPRIERGGEDHHGKRHDGLPAINVDSPRVSNGGMGSAPPMINIDSGPSGSNNSGPQINISGPQINVEPAESRQGSRKEAPRVQVYEIPGVSVSGPEYDDDGPNIKVSGPDDGPRFRGQQQRPQSQSQFGGSPSRRGGLICGGCNGPIIGRIVSAMGSRWHPQCFRCTVCEELLEHVSSYEHDGRPYCHLDYHENFAPKCYSCKTAIIEEQFISLDDPALGKRAYHTQHFFCAECGDPFLSPSISADSKGELALSGDGDFEGFTVFRGHPYCEPCHVRLRLPKCKRCKRSIRDNDQAVEALGGKWCWSCFVCDSCSKPFEDPSFFQRDDRPYCERCFSILLRNEI</sequence>
<evidence type="ECO:0000313" key="12">
    <source>
        <dbReference type="EMBL" id="KIJ99913.1"/>
    </source>
</evidence>
<name>A0A0C9XE76_9AGAR</name>
<feature type="compositionally biased region" description="Low complexity" evidence="10">
    <location>
        <begin position="140"/>
        <end position="163"/>
    </location>
</feature>
<feature type="compositionally biased region" description="Basic and acidic residues" evidence="10">
    <location>
        <begin position="526"/>
        <end position="538"/>
    </location>
</feature>
<feature type="compositionally biased region" description="Basic and acidic residues" evidence="10">
    <location>
        <begin position="606"/>
        <end position="651"/>
    </location>
</feature>
<keyword evidence="8 9" id="KW-0440">LIM domain</keyword>
<feature type="compositionally biased region" description="Gly residues" evidence="10">
    <location>
        <begin position="825"/>
        <end position="842"/>
    </location>
</feature>
<feature type="compositionally biased region" description="Low complexity" evidence="10">
    <location>
        <begin position="851"/>
        <end position="862"/>
    </location>
</feature>
<evidence type="ECO:0000256" key="5">
    <source>
        <dbReference type="ARBA" id="ARBA00022737"/>
    </source>
</evidence>
<feature type="compositionally biased region" description="Basic and acidic residues" evidence="10">
    <location>
        <begin position="759"/>
        <end position="768"/>
    </location>
</feature>
<dbReference type="SUPFAM" id="SSF57716">
    <property type="entry name" value="Glucocorticoid receptor-like (DNA-binding domain)"/>
    <property type="match status" value="4"/>
</dbReference>
<feature type="compositionally biased region" description="Low complexity" evidence="10">
    <location>
        <begin position="257"/>
        <end position="278"/>
    </location>
</feature>
<comment type="subcellular location">
    <subcellularLocation>
        <location evidence="1">Cell junction</location>
    </subcellularLocation>
    <subcellularLocation>
        <location evidence="2">Cytoplasm</location>
    </subcellularLocation>
</comment>
<feature type="compositionally biased region" description="Low complexity" evidence="10">
    <location>
        <begin position="895"/>
        <end position="907"/>
    </location>
</feature>
<feature type="compositionally biased region" description="Basic and acidic residues" evidence="10">
    <location>
        <begin position="1098"/>
        <end position="1109"/>
    </location>
</feature>
<feature type="domain" description="LIM zinc-binding" evidence="11">
    <location>
        <begin position="1310"/>
        <end position="1371"/>
    </location>
</feature>
<dbReference type="GO" id="GO:0046872">
    <property type="term" value="F:metal ion binding"/>
    <property type="evidence" value="ECO:0007669"/>
    <property type="project" value="UniProtKB-KW"/>
</dbReference>
<reference evidence="12 13" key="1">
    <citation type="submission" date="2014-04" db="EMBL/GenBank/DDBJ databases">
        <authorList>
            <consortium name="DOE Joint Genome Institute"/>
            <person name="Kuo A."/>
            <person name="Kohler A."/>
            <person name="Nagy L.G."/>
            <person name="Floudas D."/>
            <person name="Copeland A."/>
            <person name="Barry K.W."/>
            <person name="Cichocki N."/>
            <person name="Veneault-Fourrey C."/>
            <person name="LaButti K."/>
            <person name="Lindquist E.A."/>
            <person name="Lipzen A."/>
            <person name="Lundell T."/>
            <person name="Morin E."/>
            <person name="Murat C."/>
            <person name="Sun H."/>
            <person name="Tunlid A."/>
            <person name="Henrissat B."/>
            <person name="Grigoriev I.V."/>
            <person name="Hibbett D.S."/>
            <person name="Martin F."/>
            <person name="Nordberg H.P."/>
            <person name="Cantor M.N."/>
            <person name="Hua S.X."/>
        </authorList>
    </citation>
    <scope>NUCLEOTIDE SEQUENCE [LARGE SCALE GENOMIC DNA]</scope>
    <source>
        <strain evidence="12 13">LaAM-08-1</strain>
    </source>
</reference>
<dbReference type="Gene3D" id="2.10.110.10">
    <property type="entry name" value="Cysteine Rich Protein"/>
    <property type="match status" value="3"/>
</dbReference>
<keyword evidence="6 9" id="KW-0862">Zinc</keyword>
<gene>
    <name evidence="12" type="ORF">K443DRAFT_679596</name>
</gene>
<feature type="compositionally biased region" description="Low complexity" evidence="10">
    <location>
        <begin position="210"/>
        <end position="234"/>
    </location>
</feature>
<feature type="compositionally biased region" description="Acidic residues" evidence="10">
    <location>
        <begin position="706"/>
        <end position="718"/>
    </location>
</feature>
<evidence type="ECO:0000256" key="10">
    <source>
        <dbReference type="SAM" id="MobiDB-lite"/>
    </source>
</evidence>
<dbReference type="Pfam" id="PF00412">
    <property type="entry name" value="LIM"/>
    <property type="match status" value="2"/>
</dbReference>
<dbReference type="EMBL" id="KN838636">
    <property type="protein sequence ID" value="KIJ99913.1"/>
    <property type="molecule type" value="Genomic_DNA"/>
</dbReference>
<dbReference type="GO" id="GO:0030695">
    <property type="term" value="F:GTPase regulator activity"/>
    <property type="evidence" value="ECO:0007669"/>
    <property type="project" value="UniProtKB-ARBA"/>
</dbReference>
<evidence type="ECO:0000256" key="9">
    <source>
        <dbReference type="PROSITE-ProRule" id="PRU00125"/>
    </source>
</evidence>
<keyword evidence="13" id="KW-1185">Reference proteome</keyword>
<feature type="compositionally biased region" description="Polar residues" evidence="10">
    <location>
        <begin position="341"/>
        <end position="366"/>
    </location>
</feature>
<feature type="compositionally biased region" description="Polar residues" evidence="10">
    <location>
        <begin position="796"/>
        <end position="808"/>
    </location>
</feature>
<feature type="compositionally biased region" description="Polar residues" evidence="10">
    <location>
        <begin position="316"/>
        <end position="333"/>
    </location>
</feature>
<organism evidence="12 13">
    <name type="scientific">Laccaria amethystina LaAM-08-1</name>
    <dbReference type="NCBI Taxonomy" id="1095629"/>
    <lineage>
        <taxon>Eukaryota</taxon>
        <taxon>Fungi</taxon>
        <taxon>Dikarya</taxon>
        <taxon>Basidiomycota</taxon>
        <taxon>Agaricomycotina</taxon>
        <taxon>Agaricomycetes</taxon>
        <taxon>Agaricomycetidae</taxon>
        <taxon>Agaricales</taxon>
        <taxon>Agaricineae</taxon>
        <taxon>Hydnangiaceae</taxon>
        <taxon>Laccaria</taxon>
    </lineage>
</organism>
<dbReference type="PROSITE" id="PS00478">
    <property type="entry name" value="LIM_DOMAIN_1"/>
    <property type="match status" value="1"/>
</dbReference>
<feature type="region of interest" description="Disordered" evidence="10">
    <location>
        <begin position="15"/>
        <end position="769"/>
    </location>
</feature>
<reference evidence="13" key="2">
    <citation type="submission" date="2015-01" db="EMBL/GenBank/DDBJ databases">
        <title>Evolutionary Origins and Diversification of the Mycorrhizal Mutualists.</title>
        <authorList>
            <consortium name="DOE Joint Genome Institute"/>
            <consortium name="Mycorrhizal Genomics Consortium"/>
            <person name="Kohler A."/>
            <person name="Kuo A."/>
            <person name="Nagy L.G."/>
            <person name="Floudas D."/>
            <person name="Copeland A."/>
            <person name="Barry K.W."/>
            <person name="Cichocki N."/>
            <person name="Veneault-Fourrey C."/>
            <person name="LaButti K."/>
            <person name="Lindquist E.A."/>
            <person name="Lipzen A."/>
            <person name="Lundell T."/>
            <person name="Morin E."/>
            <person name="Murat C."/>
            <person name="Riley R."/>
            <person name="Ohm R."/>
            <person name="Sun H."/>
            <person name="Tunlid A."/>
            <person name="Henrissat B."/>
            <person name="Grigoriev I.V."/>
            <person name="Hibbett D.S."/>
            <person name="Martin F."/>
        </authorList>
    </citation>
    <scope>NUCLEOTIDE SEQUENCE [LARGE SCALE GENOMIC DNA]</scope>
    <source>
        <strain evidence="13">LaAM-08-1</strain>
    </source>
</reference>
<evidence type="ECO:0000256" key="3">
    <source>
        <dbReference type="ARBA" id="ARBA00022490"/>
    </source>
</evidence>
<dbReference type="SMART" id="SM00132">
    <property type="entry name" value="LIM"/>
    <property type="match status" value="3"/>
</dbReference>
<feature type="compositionally biased region" description="Basic and acidic residues" evidence="10">
    <location>
        <begin position="669"/>
        <end position="683"/>
    </location>
</feature>
<feature type="domain" description="LIM zinc-binding" evidence="11">
    <location>
        <begin position="1167"/>
        <end position="1226"/>
    </location>
</feature>
<protein>
    <recommendedName>
        <fullName evidence="11">LIM zinc-binding domain-containing protein</fullName>
    </recommendedName>
</protein>
<feature type="compositionally biased region" description="Basic and acidic residues" evidence="10">
    <location>
        <begin position="719"/>
        <end position="743"/>
    </location>
</feature>
<keyword evidence="7" id="KW-0965">Cell junction</keyword>
<feature type="compositionally biased region" description="Polar residues" evidence="10">
    <location>
        <begin position="288"/>
        <end position="309"/>
    </location>
</feature>
<feature type="compositionally biased region" description="Basic and acidic residues" evidence="10">
    <location>
        <begin position="427"/>
        <end position="436"/>
    </location>
</feature>